<evidence type="ECO:0000313" key="3">
    <source>
        <dbReference type="Proteomes" id="UP001152759"/>
    </source>
</evidence>
<sequence length="578" mass="63603">MSTNSTSTPEQRKNAAASLNAEITCTEVALESLSALNFLAQHIPSLAECYREGLASFCRHMEPFIKSLSSTSSSSCCSSQESSLSKNLEEIISNKLDSLNSALRLELANFTTSVQSSITERKATAISMEKTVKKLDSESIPSLDKSVCKIKHLIESEVHQQSRTLDEFRIDVSNRFALLGQNKVIISHTDDSVTVEKNEAPSSFSNALKRQKGRLPNGNLSAPRPPPPPKLVARPSFKDITEGNFSPPPIQLGDSVLHPEKVCPTVLLFPKNGSNLEEVWSQALKSSKGAGIQIIGRETLKSSIKISVVKPQQAISLVSLLKNHARVSCREVKLRRPEISILSVRNDVLDEDIPDEVFAQNDFISRSSRWNQMTFRQQFEVVKAYQSNRDIKHNNKTIIVRCSPAVRNSIMFHGSVFIGSLACRCVDKLDPLRCFRCNRYGHGSRFCDNDPLCPSCLGSHSPSKDSACPRLPSENSIPKCAACFAKERGDYIGHSLTSSSCVSKLRAMEHLVRSTDYGWFDSPPMSSDNPPLDPPPSRPFQSPTPAAAQEAPQTSPVIQTLNSNSLKESETLSANKAF</sequence>
<evidence type="ECO:0008006" key="4">
    <source>
        <dbReference type="Google" id="ProtNLM"/>
    </source>
</evidence>
<gene>
    <name evidence="2" type="ORF">BEMITA_LOCUS9636</name>
</gene>
<feature type="compositionally biased region" description="Polar residues" evidence="1">
    <location>
        <begin position="557"/>
        <end position="578"/>
    </location>
</feature>
<keyword evidence="3" id="KW-1185">Reference proteome</keyword>
<feature type="region of interest" description="Disordered" evidence="1">
    <location>
        <begin position="522"/>
        <end position="578"/>
    </location>
</feature>
<feature type="region of interest" description="Disordered" evidence="1">
    <location>
        <begin position="195"/>
        <end position="230"/>
    </location>
</feature>
<accession>A0A9P0F3X3</accession>
<protein>
    <recommendedName>
        <fullName evidence="4">CCHC-type domain-containing protein</fullName>
    </recommendedName>
</protein>
<name>A0A9P0F3X3_BEMTA</name>
<dbReference type="Proteomes" id="UP001152759">
    <property type="component" value="Chromosome 5"/>
</dbReference>
<dbReference type="AlphaFoldDB" id="A0A9P0F3X3"/>
<feature type="compositionally biased region" description="Low complexity" evidence="1">
    <location>
        <begin position="539"/>
        <end position="556"/>
    </location>
</feature>
<dbReference type="EMBL" id="OU963866">
    <property type="protein sequence ID" value="CAH0390969.1"/>
    <property type="molecule type" value="Genomic_DNA"/>
</dbReference>
<reference evidence="2" key="1">
    <citation type="submission" date="2021-12" db="EMBL/GenBank/DDBJ databases">
        <authorList>
            <person name="King R."/>
        </authorList>
    </citation>
    <scope>NUCLEOTIDE SEQUENCE</scope>
</reference>
<evidence type="ECO:0000313" key="2">
    <source>
        <dbReference type="EMBL" id="CAH0390969.1"/>
    </source>
</evidence>
<evidence type="ECO:0000256" key="1">
    <source>
        <dbReference type="SAM" id="MobiDB-lite"/>
    </source>
</evidence>
<organism evidence="2 3">
    <name type="scientific">Bemisia tabaci</name>
    <name type="common">Sweetpotato whitefly</name>
    <name type="synonym">Aleurodes tabaci</name>
    <dbReference type="NCBI Taxonomy" id="7038"/>
    <lineage>
        <taxon>Eukaryota</taxon>
        <taxon>Metazoa</taxon>
        <taxon>Ecdysozoa</taxon>
        <taxon>Arthropoda</taxon>
        <taxon>Hexapoda</taxon>
        <taxon>Insecta</taxon>
        <taxon>Pterygota</taxon>
        <taxon>Neoptera</taxon>
        <taxon>Paraneoptera</taxon>
        <taxon>Hemiptera</taxon>
        <taxon>Sternorrhyncha</taxon>
        <taxon>Aleyrodoidea</taxon>
        <taxon>Aleyrodidae</taxon>
        <taxon>Aleyrodinae</taxon>
        <taxon>Bemisia</taxon>
    </lineage>
</organism>
<proteinExistence type="predicted"/>